<dbReference type="EnsemblMetazoa" id="BGLB029812-RA">
    <property type="protein sequence ID" value="BGLB029812-PA"/>
    <property type="gene ID" value="BGLB029812"/>
</dbReference>
<organism evidence="11 12">
    <name type="scientific">Biomphalaria glabrata</name>
    <name type="common">Bloodfluke planorb</name>
    <name type="synonym">Freshwater snail</name>
    <dbReference type="NCBI Taxonomy" id="6526"/>
    <lineage>
        <taxon>Eukaryota</taxon>
        <taxon>Metazoa</taxon>
        <taxon>Spiralia</taxon>
        <taxon>Lophotrochozoa</taxon>
        <taxon>Mollusca</taxon>
        <taxon>Gastropoda</taxon>
        <taxon>Heterobranchia</taxon>
        <taxon>Euthyneura</taxon>
        <taxon>Panpulmonata</taxon>
        <taxon>Hygrophila</taxon>
        <taxon>Lymnaeoidea</taxon>
        <taxon>Planorbidae</taxon>
        <taxon>Biomphalaria</taxon>
    </lineage>
</organism>
<dbReference type="AlphaFoldDB" id="A0A2C9LD24"/>
<feature type="domain" description="Gamma-butyrobetaine hydroxylase-like N-terminal" evidence="10">
    <location>
        <begin position="92"/>
        <end position="162"/>
    </location>
</feature>
<dbReference type="GO" id="GO:0005739">
    <property type="term" value="C:mitochondrion"/>
    <property type="evidence" value="ECO:0007669"/>
    <property type="project" value="TreeGrafter"/>
</dbReference>
<dbReference type="PANTHER" id="PTHR10696">
    <property type="entry name" value="GAMMA-BUTYROBETAINE HYDROXYLASE-RELATED"/>
    <property type="match status" value="1"/>
</dbReference>
<dbReference type="VEuPathDB" id="VectorBase:BGLB029812"/>
<dbReference type="Gene3D" id="3.30.2020.30">
    <property type="match status" value="1"/>
</dbReference>
<evidence type="ECO:0000256" key="6">
    <source>
        <dbReference type="ARBA" id="ARBA00022964"/>
    </source>
</evidence>
<sequence>MIMRRATSLSLCFQNAAARILFHKRILLPCLSSKFFSSFQYQQKSTHTLHNKYFKMTSFYIATQLTANKKSYSHFTKSAEKSKIKDFIKSFNGKTLSIKWEDEFQYEFHSVWLRHNCHCESCRHPNGQRLLDPSSVQTSTYLANLNLEGDNLNIIWTNSFGQHHGVVPLNFLRSHTYDKTSLLARRQAAKNGYPCSKIPNISFSEVNSSTLGLLKLLQQINEDGLSIIEGVPLEDLKVVEIANLIGPVEATIYGTTFDVEVTKEPINVAYSNLEIDLHQDLVYYESPPGLQLLHCLKFDSSVQGGESIFLDVFHIADQFRLTHPDLFKVLVEVPATFQKVHYNRDYPVHIVNQKPHIKLNHYGEIVAVYWAPPFEGPLSVAEEDVERYYTAYEMFAKTVKSSLNLLRHRLQPGQLVVFNNQRMLHGRTGFQTNGGLRHLKGCYINIDVFKSRTQVYNNLYGDKRLAKRVGNQCWF</sequence>
<evidence type="ECO:0000313" key="12">
    <source>
        <dbReference type="Proteomes" id="UP000076420"/>
    </source>
</evidence>
<reference evidence="11" key="3">
    <citation type="submission" date="2020-05" db="UniProtKB">
        <authorList>
            <consortium name="EnsemblMetazoa"/>
        </authorList>
    </citation>
    <scope>IDENTIFICATION</scope>
    <source>
        <strain evidence="11">BB02</strain>
    </source>
</reference>
<dbReference type="RefSeq" id="XP_013087938.2">
    <property type="nucleotide sequence ID" value="XM_013232484.2"/>
</dbReference>
<evidence type="ECO:0000256" key="2">
    <source>
        <dbReference type="ARBA" id="ARBA00005022"/>
    </source>
</evidence>
<dbReference type="Proteomes" id="UP000076420">
    <property type="component" value="Unassembled WGS sequence"/>
</dbReference>
<protein>
    <submittedName>
        <fullName evidence="11">Uncharacterized protein</fullName>
    </submittedName>
</protein>
<accession>A0A2C9LD24</accession>
<keyword evidence="8" id="KW-0408">Iron</keyword>
<dbReference type="VEuPathDB" id="VectorBase:BGLAX_045572"/>
<dbReference type="EnsemblMetazoa" id="BGLB029812-RB">
    <property type="protein sequence ID" value="BGLB029812-PB"/>
    <property type="gene ID" value="BGLB029812"/>
</dbReference>
<keyword evidence="7" id="KW-0560">Oxidoreductase</keyword>
<dbReference type="STRING" id="6526.A0A2C9LD24"/>
<keyword evidence="4" id="KW-0479">Metal-binding</keyword>
<dbReference type="InterPro" id="IPR050411">
    <property type="entry name" value="AlphaKG_dependent_hydroxylases"/>
</dbReference>
<dbReference type="RefSeq" id="XP_013087937.2">
    <property type="nucleotide sequence ID" value="XM_013232483.2"/>
</dbReference>
<dbReference type="InterPro" id="IPR003819">
    <property type="entry name" value="TauD/TfdA-like"/>
</dbReference>
<evidence type="ECO:0000256" key="8">
    <source>
        <dbReference type="ARBA" id="ARBA00023004"/>
    </source>
</evidence>
<keyword evidence="5" id="KW-0124">Carnitine biosynthesis</keyword>
<dbReference type="RefSeq" id="XP_013087939.2">
    <property type="nucleotide sequence ID" value="XM_013232485.2"/>
</dbReference>
<dbReference type="InterPro" id="IPR038492">
    <property type="entry name" value="GBBH-like_N_sf"/>
</dbReference>
<evidence type="ECO:0000256" key="1">
    <source>
        <dbReference type="ARBA" id="ARBA00001954"/>
    </source>
</evidence>
<dbReference type="PANTHER" id="PTHR10696:SF25">
    <property type="entry name" value="OXIDOREDUCTASE AIM17-RELATED"/>
    <property type="match status" value="1"/>
</dbReference>
<evidence type="ECO:0000256" key="4">
    <source>
        <dbReference type="ARBA" id="ARBA00022723"/>
    </source>
</evidence>
<comment type="similarity">
    <text evidence="3">Belongs to the gamma-BBH/TMLD family.</text>
</comment>
<reference evidence="11" key="1">
    <citation type="journal article" date="2004" name="J. Parasitol.">
        <title>The mitochondrial genome of Biomphalaria glabrata (Gastropoda: Basommatophora), intermediate host of Schistosoma mansoni.</title>
        <authorList>
            <person name="DeJong R.J."/>
            <person name="Emery A.M."/>
            <person name="Adema C.M."/>
        </authorList>
    </citation>
    <scope>NUCLEOTIDE SEQUENCE</scope>
    <source>
        <strain evidence="11">BB02</strain>
    </source>
</reference>
<dbReference type="CDD" id="cd00250">
    <property type="entry name" value="CAS_like"/>
    <property type="match status" value="1"/>
</dbReference>
<keyword evidence="6" id="KW-0223">Dioxygenase</keyword>
<dbReference type="OrthoDB" id="406634at2759"/>
<dbReference type="EnsemblMetazoa" id="BGLB029812-RC">
    <property type="protein sequence ID" value="BGLB029812-PC"/>
    <property type="gene ID" value="BGLB029812"/>
</dbReference>
<dbReference type="GO" id="GO:0016706">
    <property type="term" value="F:2-oxoglutarate-dependent dioxygenase activity"/>
    <property type="evidence" value="ECO:0007669"/>
    <property type="project" value="UniProtKB-ARBA"/>
</dbReference>
<evidence type="ECO:0000256" key="5">
    <source>
        <dbReference type="ARBA" id="ARBA00022873"/>
    </source>
</evidence>
<name>A0A2C9LD24_BIOGL</name>
<comment type="pathway">
    <text evidence="2">Amine and polyamine biosynthesis; carnitine biosynthesis.</text>
</comment>
<dbReference type="InterPro" id="IPR042098">
    <property type="entry name" value="TauD-like_sf"/>
</dbReference>
<evidence type="ECO:0000256" key="3">
    <source>
        <dbReference type="ARBA" id="ARBA00008654"/>
    </source>
</evidence>
<evidence type="ECO:0000259" key="9">
    <source>
        <dbReference type="Pfam" id="PF02668"/>
    </source>
</evidence>
<dbReference type="KEGG" id="bgt:106072163"/>
<dbReference type="GO" id="GO:0046872">
    <property type="term" value="F:metal ion binding"/>
    <property type="evidence" value="ECO:0007669"/>
    <property type="project" value="UniProtKB-KW"/>
</dbReference>
<dbReference type="GO" id="GO:0045329">
    <property type="term" value="P:carnitine biosynthetic process"/>
    <property type="evidence" value="ECO:0007669"/>
    <property type="project" value="UniProtKB-UniPathway"/>
</dbReference>
<dbReference type="SUPFAM" id="SSF51197">
    <property type="entry name" value="Clavaminate synthase-like"/>
    <property type="match status" value="1"/>
</dbReference>
<comment type="cofactor">
    <cofactor evidence="1">
        <name>Fe(2+)</name>
        <dbReference type="ChEBI" id="CHEBI:29033"/>
    </cofactor>
</comment>
<proteinExistence type="inferred from homology"/>
<dbReference type="Pfam" id="PF02668">
    <property type="entry name" value="TauD"/>
    <property type="match status" value="1"/>
</dbReference>
<dbReference type="FunFam" id="3.30.2020.30:FF:000002">
    <property type="entry name" value="Putative gamma-butyrobetaine dioxygenase"/>
    <property type="match status" value="1"/>
</dbReference>
<dbReference type="UniPathway" id="UPA00118"/>
<reference evidence="11" key="2">
    <citation type="submission" date="2013-03" db="EMBL/GenBank/DDBJ databases">
        <title>Sequence assembly of the Biomphalaria glabrata genome version 4.3.</title>
        <authorList>
            <person name="Warren W."/>
            <person name="Wilson R.K."/>
            <person name="Hillier L.W."/>
            <person name="Minx P."/>
        </authorList>
    </citation>
    <scope>NUCLEOTIDE SEQUENCE</scope>
    <source>
        <strain evidence="11">BB02</strain>
    </source>
</reference>
<dbReference type="EnsemblMetazoa" id="BGLB029812-RE">
    <property type="protein sequence ID" value="BGLB029812-PE"/>
    <property type="gene ID" value="BGLB029812"/>
</dbReference>
<evidence type="ECO:0000313" key="11">
    <source>
        <dbReference type="EnsemblMetazoa" id="BGLB029812-PB"/>
    </source>
</evidence>
<dbReference type="Pfam" id="PF06155">
    <property type="entry name" value="GBBH-like_N"/>
    <property type="match status" value="1"/>
</dbReference>
<evidence type="ECO:0000256" key="7">
    <source>
        <dbReference type="ARBA" id="ARBA00023002"/>
    </source>
</evidence>
<feature type="domain" description="TauD/TfdA-like" evidence="9">
    <location>
        <begin position="200"/>
        <end position="443"/>
    </location>
</feature>
<evidence type="ECO:0000259" key="10">
    <source>
        <dbReference type="Pfam" id="PF06155"/>
    </source>
</evidence>
<dbReference type="InterPro" id="IPR010376">
    <property type="entry name" value="GBBH-like_N"/>
</dbReference>
<dbReference type="Gene3D" id="3.60.130.10">
    <property type="entry name" value="Clavaminate synthase-like"/>
    <property type="match status" value="1"/>
</dbReference>
<gene>
    <name evidence="11" type="primary">106072163</name>
</gene>
<dbReference type="EnsemblMetazoa" id="BGLB029812-RD">
    <property type="protein sequence ID" value="BGLB029812-PD"/>
    <property type="gene ID" value="BGLB029812"/>
</dbReference>